<organism evidence="2 3">
    <name type="scientific">Sodalis ligni</name>
    <dbReference type="NCBI Taxonomy" id="2697027"/>
    <lineage>
        <taxon>Bacteria</taxon>
        <taxon>Pseudomonadati</taxon>
        <taxon>Pseudomonadota</taxon>
        <taxon>Gammaproteobacteria</taxon>
        <taxon>Enterobacterales</taxon>
        <taxon>Bruguierivoracaceae</taxon>
        <taxon>Sodalis</taxon>
    </lineage>
</organism>
<evidence type="ECO:0000313" key="2">
    <source>
        <dbReference type="EMBL" id="TCL02581.1"/>
    </source>
</evidence>
<dbReference type="RefSeq" id="WP_132921520.1">
    <property type="nucleotide sequence ID" value="NZ_SJOI01000001.1"/>
</dbReference>
<name>A0A4R1NAK0_9GAMM</name>
<reference evidence="2 3" key="1">
    <citation type="submission" date="2019-02" db="EMBL/GenBank/DDBJ databases">
        <title>Investigation of anaerobic lignin degradation for improved lignocellulosic biofuels.</title>
        <authorList>
            <person name="Deangelis K."/>
        </authorList>
    </citation>
    <scope>NUCLEOTIDE SEQUENCE [LARGE SCALE GENOMIC DNA]</scope>
    <source>
        <strain evidence="2 3">159R</strain>
    </source>
</reference>
<accession>A0A4R1NAK0</accession>
<evidence type="ECO:0000256" key="1">
    <source>
        <dbReference type="SAM" id="MobiDB-lite"/>
    </source>
</evidence>
<sequence>MGSKPPSSGGRSTPWRGKPAIADRATSLLKGDRGNGAGAAIVGREAPHARVGPLSSIVQRAC</sequence>
<comment type="caution">
    <text evidence="2">The sequence shown here is derived from an EMBL/GenBank/DDBJ whole genome shotgun (WGS) entry which is preliminary data.</text>
</comment>
<keyword evidence="3" id="KW-1185">Reference proteome</keyword>
<feature type="region of interest" description="Disordered" evidence="1">
    <location>
        <begin position="1"/>
        <end position="20"/>
    </location>
</feature>
<protein>
    <submittedName>
        <fullName evidence="2">Uncharacterized protein</fullName>
    </submittedName>
</protein>
<dbReference type="EMBL" id="SJOI01000001">
    <property type="protein sequence ID" value="TCL02581.1"/>
    <property type="molecule type" value="Genomic_DNA"/>
</dbReference>
<dbReference type="Proteomes" id="UP000294555">
    <property type="component" value="Unassembled WGS sequence"/>
</dbReference>
<evidence type="ECO:0000313" key="3">
    <source>
        <dbReference type="Proteomes" id="UP000294555"/>
    </source>
</evidence>
<dbReference type="AlphaFoldDB" id="A0A4R1NAK0"/>
<gene>
    <name evidence="2" type="ORF">EZJ58_0604</name>
</gene>
<feature type="compositionally biased region" description="Polar residues" evidence="1">
    <location>
        <begin position="1"/>
        <end position="11"/>
    </location>
</feature>
<proteinExistence type="predicted"/>